<comment type="caution">
    <text evidence="4">The sequence shown here is derived from an EMBL/GenBank/DDBJ whole genome shotgun (WGS) entry which is preliminary data.</text>
</comment>
<evidence type="ECO:0000256" key="2">
    <source>
        <dbReference type="SAM" id="SignalP"/>
    </source>
</evidence>
<evidence type="ECO:0000313" key="5">
    <source>
        <dbReference type="Proteomes" id="UP000229847"/>
    </source>
</evidence>
<feature type="chain" id="PRO_5013937066" description="Transglutaminase-like domain-containing protein" evidence="2">
    <location>
        <begin position="26"/>
        <end position="620"/>
    </location>
</feature>
<dbReference type="EMBL" id="PCSW01000009">
    <property type="protein sequence ID" value="PIP57950.1"/>
    <property type="molecule type" value="Genomic_DNA"/>
</dbReference>
<dbReference type="Pfam" id="PF01841">
    <property type="entry name" value="Transglut_core"/>
    <property type="match status" value="1"/>
</dbReference>
<gene>
    <name evidence="4" type="ORF">COX03_00315</name>
</gene>
<dbReference type="InterPro" id="IPR038765">
    <property type="entry name" value="Papain-like_cys_pep_sf"/>
</dbReference>
<dbReference type="InterPro" id="IPR002931">
    <property type="entry name" value="Transglutaminase-like"/>
</dbReference>
<feature type="domain" description="Transglutaminase-like" evidence="3">
    <location>
        <begin position="349"/>
        <end position="420"/>
    </location>
</feature>
<dbReference type="Gene3D" id="3.10.620.30">
    <property type="match status" value="1"/>
</dbReference>
<dbReference type="SUPFAM" id="SSF54001">
    <property type="entry name" value="Cysteine proteinases"/>
    <property type="match status" value="1"/>
</dbReference>
<proteinExistence type="predicted"/>
<dbReference type="Proteomes" id="UP000229847">
    <property type="component" value="Unassembled WGS sequence"/>
</dbReference>
<feature type="transmembrane region" description="Helical" evidence="1">
    <location>
        <begin position="576"/>
        <end position="598"/>
    </location>
</feature>
<keyword evidence="1" id="KW-0472">Membrane</keyword>
<keyword evidence="1" id="KW-0812">Transmembrane</keyword>
<organism evidence="4 5">
    <name type="scientific">Candidatus Woesebacteria bacterium CG22_combo_CG10-13_8_21_14_all_39_10</name>
    <dbReference type="NCBI Taxonomy" id="1975059"/>
    <lineage>
        <taxon>Bacteria</taxon>
        <taxon>Candidatus Woeseibacteriota</taxon>
    </lineage>
</organism>
<feature type="signal peptide" evidence="2">
    <location>
        <begin position="1"/>
        <end position="25"/>
    </location>
</feature>
<evidence type="ECO:0000256" key="1">
    <source>
        <dbReference type="SAM" id="Phobius"/>
    </source>
</evidence>
<keyword evidence="1" id="KW-1133">Transmembrane helix</keyword>
<protein>
    <recommendedName>
        <fullName evidence="3">Transglutaminase-like domain-containing protein</fullName>
    </recommendedName>
</protein>
<evidence type="ECO:0000313" key="4">
    <source>
        <dbReference type="EMBL" id="PIP57950.1"/>
    </source>
</evidence>
<accession>A0A2H0BLP2</accession>
<name>A0A2H0BLP2_9BACT</name>
<reference evidence="4 5" key="1">
    <citation type="submission" date="2017-09" db="EMBL/GenBank/DDBJ databases">
        <title>Depth-based differentiation of microbial function through sediment-hosted aquifers and enrichment of novel symbionts in the deep terrestrial subsurface.</title>
        <authorList>
            <person name="Probst A.J."/>
            <person name="Ladd B."/>
            <person name="Jarett J.K."/>
            <person name="Geller-Mcgrath D.E."/>
            <person name="Sieber C.M."/>
            <person name="Emerson J.B."/>
            <person name="Anantharaman K."/>
            <person name="Thomas B.C."/>
            <person name="Malmstrom R."/>
            <person name="Stieglmeier M."/>
            <person name="Klingl A."/>
            <person name="Woyke T."/>
            <person name="Ryan C.M."/>
            <person name="Banfield J.F."/>
        </authorList>
    </citation>
    <scope>NUCLEOTIDE SEQUENCE [LARGE SCALE GENOMIC DNA]</scope>
    <source>
        <strain evidence="4">CG22_combo_CG10-13_8_21_14_all_39_10</strain>
    </source>
</reference>
<keyword evidence="2" id="KW-0732">Signal</keyword>
<sequence>MIKKFLFFLFSCIVLNSLFIIPTYAEGEFKTDVNVTYKVQETGITTVTNNITLENLFTNLYATAYTLVLDNIKPTNLTASQSGITLPFQVKTEGSKTNIVISFPDALVGKGNKRLFSVSYDDPTIAQRTGEVWEISIPRLSSDSSFSSYNLSFLVPNSFGDEAYLSPNPEKKEVKDGYKVYLFNKESISKTGIMAGFGKFQVFAFNLIYHLENPLVKSALIEIALPPDTSLQKVYFSLIDPKPSNVRVDDDGNWLGTFTLAPRQRVDIKAEGSVQIFAGPRPYLTPQELALESNLLATDLWQASDPVILELAHKYKTPREIYNFVVNYLSYDFERVKPNAVRLGALKAIKNPKNAICMEFTDLFIAIARAAKIPAREINGFAYTENLKIQPLSLVSDVLHSWPEYWDSNKKTWISIDPTWGATTGGIDYFNKLDLRHFAFVIHGVDPQKPYPPGSYKLGPNPQKDVFVNFGQLPIERNPKIKIVSEVEKFIPFTPQKILVSIENAGVAASYNLTPQIFFDNQLVESKNIQALPPYGKFSFALKVPFSFLGRNTPNIIKITVSDEKLEIQSAKSEVIIYNLASIFLISLITTLGVLLKLGKIKIPMTRHNMIKFNKNEIAH</sequence>
<dbReference type="SMART" id="SM00460">
    <property type="entry name" value="TGc"/>
    <property type="match status" value="1"/>
</dbReference>
<dbReference type="PANTHER" id="PTHR33490">
    <property type="entry name" value="BLR5614 PROTEIN-RELATED"/>
    <property type="match status" value="1"/>
</dbReference>
<dbReference type="AlphaFoldDB" id="A0A2H0BLP2"/>
<evidence type="ECO:0000259" key="3">
    <source>
        <dbReference type="SMART" id="SM00460"/>
    </source>
</evidence>